<sequence length="318" mass="35279">MKRALYFAIIYLAAMLVGTLIFATLFMFSCNLNMFVTGLPVSFFSLHFFMTGVLLSIPLVCILIQILLILYLVRHPKCQLISLIMYSVFGLLSWLFLIPMDLKLISRYESDDLLTRVETSSTGVFRKEANGVYYYTRIGEDGCADGLFFDTSGYLGQEGSVVPLFNLPVKNESAFPYSDILIKNSLLPSQLVTYPLSVYNALLTAAQYSASLGFLAWLAFASMGLALLAVYGTQFLSSWKLANVACVIISAVAVLVINYLYYMNIMPGIFKELAGKLSNFTGLKDPLIVLINLIISLLCIGIGIFMGIYRLKGVESEE</sequence>
<feature type="transmembrane region" description="Helical" evidence="1">
    <location>
        <begin position="287"/>
        <end position="309"/>
    </location>
</feature>
<dbReference type="RefSeq" id="WP_184660751.1">
    <property type="nucleotide sequence ID" value="NZ_CP031518.1"/>
</dbReference>
<comment type="caution">
    <text evidence="2">The sequence shown here is derived from an EMBL/GenBank/DDBJ whole genome shotgun (WGS) entry which is preliminary data.</text>
</comment>
<protein>
    <submittedName>
        <fullName evidence="2">Membrane protein YdbS with pleckstrin-like domain</fullName>
    </submittedName>
</protein>
<feature type="transmembrane region" description="Helical" evidence="1">
    <location>
        <begin position="5"/>
        <end position="28"/>
    </location>
</feature>
<feature type="transmembrane region" description="Helical" evidence="1">
    <location>
        <begin position="80"/>
        <end position="98"/>
    </location>
</feature>
<feature type="transmembrane region" description="Helical" evidence="1">
    <location>
        <begin position="205"/>
        <end position="229"/>
    </location>
</feature>
<feature type="transmembrane region" description="Helical" evidence="1">
    <location>
        <begin position="241"/>
        <end position="262"/>
    </location>
</feature>
<gene>
    <name evidence="2" type="ORF">HNP76_002371</name>
</gene>
<name>A0A7W8LN37_9SPIR</name>
<feature type="transmembrane region" description="Helical" evidence="1">
    <location>
        <begin position="48"/>
        <end position="73"/>
    </location>
</feature>
<keyword evidence="3" id="KW-1185">Reference proteome</keyword>
<keyword evidence="1" id="KW-0472">Membrane</keyword>
<keyword evidence="1" id="KW-0812">Transmembrane</keyword>
<organism evidence="2 3">
    <name type="scientific">Treponema ruminis</name>
    <dbReference type="NCBI Taxonomy" id="744515"/>
    <lineage>
        <taxon>Bacteria</taxon>
        <taxon>Pseudomonadati</taxon>
        <taxon>Spirochaetota</taxon>
        <taxon>Spirochaetia</taxon>
        <taxon>Spirochaetales</taxon>
        <taxon>Treponemataceae</taxon>
        <taxon>Treponema</taxon>
    </lineage>
</organism>
<evidence type="ECO:0000256" key="1">
    <source>
        <dbReference type="SAM" id="Phobius"/>
    </source>
</evidence>
<evidence type="ECO:0000313" key="2">
    <source>
        <dbReference type="EMBL" id="MBB5226983.1"/>
    </source>
</evidence>
<dbReference type="AlphaFoldDB" id="A0A7W8LN37"/>
<keyword evidence="1" id="KW-1133">Transmembrane helix</keyword>
<reference evidence="2 3" key="1">
    <citation type="submission" date="2020-08" db="EMBL/GenBank/DDBJ databases">
        <title>Genomic Encyclopedia of Type Strains, Phase IV (KMG-IV): sequencing the most valuable type-strain genomes for metagenomic binning, comparative biology and taxonomic classification.</title>
        <authorList>
            <person name="Goeker M."/>
        </authorList>
    </citation>
    <scope>NUCLEOTIDE SEQUENCE [LARGE SCALE GENOMIC DNA]</scope>
    <source>
        <strain evidence="2 3">DSM 103462</strain>
    </source>
</reference>
<dbReference type="EMBL" id="JACHFQ010000007">
    <property type="protein sequence ID" value="MBB5226983.1"/>
    <property type="molecule type" value="Genomic_DNA"/>
</dbReference>
<dbReference type="Proteomes" id="UP000518887">
    <property type="component" value="Unassembled WGS sequence"/>
</dbReference>
<evidence type="ECO:0000313" key="3">
    <source>
        <dbReference type="Proteomes" id="UP000518887"/>
    </source>
</evidence>
<proteinExistence type="predicted"/>
<dbReference type="PROSITE" id="PS51257">
    <property type="entry name" value="PROKAR_LIPOPROTEIN"/>
    <property type="match status" value="1"/>
</dbReference>
<accession>A0A7W8LN37</accession>